<dbReference type="InterPro" id="IPR013986">
    <property type="entry name" value="DExx_box_DNA_helicase_dom_sf"/>
</dbReference>
<evidence type="ECO:0000256" key="3">
    <source>
        <dbReference type="ARBA" id="ARBA00022801"/>
    </source>
</evidence>
<dbReference type="InterPro" id="IPR014017">
    <property type="entry name" value="DNA_helicase_UvrD-like_C"/>
</dbReference>
<evidence type="ECO:0000256" key="2">
    <source>
        <dbReference type="ARBA" id="ARBA00022741"/>
    </source>
</evidence>
<dbReference type="InterPro" id="IPR000212">
    <property type="entry name" value="DNA_helicase_UvrD/REP"/>
</dbReference>
<dbReference type="Pfam" id="PF13361">
    <property type="entry name" value="UvrD_C"/>
    <property type="match status" value="1"/>
</dbReference>
<keyword evidence="4 11" id="KW-0347">Helicase</keyword>
<feature type="domain" description="UvrD-like helicase ATP-binding" evidence="12">
    <location>
        <begin position="15"/>
        <end position="300"/>
    </location>
</feature>
<organism evidence="14 15">
    <name type="scientific">Turicibacter faecis</name>
    <dbReference type="NCBI Taxonomy" id="2963365"/>
    <lineage>
        <taxon>Bacteria</taxon>
        <taxon>Bacillati</taxon>
        <taxon>Bacillota</taxon>
        <taxon>Erysipelotrichia</taxon>
        <taxon>Erysipelotrichales</taxon>
        <taxon>Turicibacteraceae</taxon>
        <taxon>Turicibacter</taxon>
    </lineage>
</organism>
<reference evidence="14" key="1">
    <citation type="journal article" date="2024" name="Int. J. Syst. Evol. Microbiol.">
        <title>Turicibacter faecis sp. nov., isolated from faeces of heart failure mouse model.</title>
        <authorList>
            <person name="Imamura Y."/>
            <person name="Motooka D."/>
            <person name="Nakajima Y."/>
            <person name="Ito S."/>
            <person name="Kitakaze M."/>
            <person name="Iida T."/>
            <person name="Nakamura S."/>
        </authorList>
    </citation>
    <scope>NUCLEOTIDE SEQUENCE</scope>
    <source>
        <strain evidence="14">TC023</strain>
    </source>
</reference>
<keyword evidence="7" id="KW-0413">Isomerase</keyword>
<comment type="similarity">
    <text evidence="1">Belongs to the helicase family. UvrD subfamily.</text>
</comment>
<keyword evidence="5 11" id="KW-0067">ATP-binding</keyword>
<dbReference type="Proteomes" id="UP001432099">
    <property type="component" value="Chromosome"/>
</dbReference>
<comment type="catalytic activity">
    <reaction evidence="10">
        <text>ATP + H2O = ADP + phosphate + H(+)</text>
        <dbReference type="Rhea" id="RHEA:13065"/>
        <dbReference type="ChEBI" id="CHEBI:15377"/>
        <dbReference type="ChEBI" id="CHEBI:15378"/>
        <dbReference type="ChEBI" id="CHEBI:30616"/>
        <dbReference type="ChEBI" id="CHEBI:43474"/>
        <dbReference type="ChEBI" id="CHEBI:456216"/>
        <dbReference type="EC" id="5.6.2.4"/>
    </reaction>
</comment>
<evidence type="ECO:0000256" key="10">
    <source>
        <dbReference type="ARBA" id="ARBA00048988"/>
    </source>
</evidence>
<evidence type="ECO:0000313" key="14">
    <source>
        <dbReference type="EMBL" id="BEH91166.1"/>
    </source>
</evidence>
<dbReference type="InterPro" id="IPR027417">
    <property type="entry name" value="P-loop_NTPase"/>
</dbReference>
<evidence type="ECO:0000256" key="8">
    <source>
        <dbReference type="ARBA" id="ARBA00034617"/>
    </source>
</evidence>
<keyword evidence="6" id="KW-0238">DNA-binding</keyword>
<evidence type="ECO:0000259" key="13">
    <source>
        <dbReference type="PROSITE" id="PS51217"/>
    </source>
</evidence>
<dbReference type="Gene3D" id="1.10.10.160">
    <property type="match status" value="1"/>
</dbReference>
<dbReference type="EC" id="5.6.2.4" evidence="9"/>
<keyword evidence="3 11" id="KW-0378">Hydrolase</keyword>
<evidence type="ECO:0000313" key="15">
    <source>
        <dbReference type="Proteomes" id="UP001432099"/>
    </source>
</evidence>
<dbReference type="InterPro" id="IPR014016">
    <property type="entry name" value="UvrD-like_ATP-bd"/>
</dbReference>
<evidence type="ECO:0000256" key="6">
    <source>
        <dbReference type="ARBA" id="ARBA00023125"/>
    </source>
</evidence>
<name>A0ABM8INS4_9FIRM</name>
<evidence type="ECO:0000256" key="7">
    <source>
        <dbReference type="ARBA" id="ARBA00023235"/>
    </source>
</evidence>
<evidence type="ECO:0000256" key="4">
    <source>
        <dbReference type="ARBA" id="ARBA00022806"/>
    </source>
</evidence>
<dbReference type="SUPFAM" id="SSF52540">
    <property type="entry name" value="P-loop containing nucleoside triphosphate hydrolases"/>
    <property type="match status" value="1"/>
</dbReference>
<feature type="binding site" evidence="11">
    <location>
        <begin position="36"/>
        <end position="43"/>
    </location>
    <ligand>
        <name>ATP</name>
        <dbReference type="ChEBI" id="CHEBI:30616"/>
    </ligand>
</feature>
<keyword evidence="15" id="KW-1185">Reference proteome</keyword>
<dbReference type="PROSITE" id="PS51198">
    <property type="entry name" value="UVRD_HELICASE_ATP_BIND"/>
    <property type="match status" value="1"/>
</dbReference>
<dbReference type="Pfam" id="PF00580">
    <property type="entry name" value="UvrD-helicase"/>
    <property type="match status" value="1"/>
</dbReference>
<dbReference type="GO" id="GO:0004386">
    <property type="term" value="F:helicase activity"/>
    <property type="evidence" value="ECO:0007669"/>
    <property type="project" value="UniProtKB-KW"/>
</dbReference>
<feature type="domain" description="UvrD-like helicase C-terminal" evidence="13">
    <location>
        <begin position="301"/>
        <end position="563"/>
    </location>
</feature>
<comment type="catalytic activity">
    <reaction evidence="8">
        <text>Couples ATP hydrolysis with the unwinding of duplex DNA by translocating in the 3'-5' direction.</text>
        <dbReference type="EC" id="5.6.2.4"/>
    </reaction>
</comment>
<evidence type="ECO:0000259" key="12">
    <source>
        <dbReference type="PROSITE" id="PS51198"/>
    </source>
</evidence>
<proteinExistence type="inferred from homology"/>
<dbReference type="RefSeq" id="WP_161831687.1">
    <property type="nucleotide sequence ID" value="NZ_AP028127.1"/>
</dbReference>
<dbReference type="Gene3D" id="1.10.486.10">
    <property type="entry name" value="PCRA, domain 4"/>
    <property type="match status" value="1"/>
</dbReference>
<sequence>MADALSVYLLDNYNITLTPEQKQAVEALDGPTCVISCPGSGKTTVTVIRLANLIVKGNVSPHQILALTFSKASAKDMNERFQSLFPTLAPHVKFSTIHSFAFHVIRHFEKITGSHYQFIESTAPSHINKKQLLSAIYLEQTERYLSDDEYETLTGQISLLKNLMISPSQTNEIKQYVEEEQALFIQIYRAYEAKKEAHHFLDYDDLLTTAFYILKNHDSLRNFYQQKYTHIQIDEAQDTSKIQYEFIKLLAAPLNNLFLVGDDDQSIYAFRGAYPKQLLDFKKTYPEATFIYLTDNFRSSKDIVDLSSRFISSNTERYPKEIKTPNPKGPLPILHHFQNEREQFDYLIEQLKQINNLNQVAILYRQNVSAISLIEHLERNQLPFCLQEGRISFFSHPIVKDIVAFFHLSLYPQDAEAFKRIAKVLYLSAATISAALSQTKNSYLDFLTQEVTFKTTFQQKKIRKFKLLLPKIITLPPRRAINYILDSLDYESYLVKKGFLKDEKERTYTQGIAIIETLKGIATETSDVHEFLNRLSHLYRLSHQNITSAQNAVRLLTFHASKGLEFDTVFLIDCMDGITPSSNALTQHLLKDDAEFEEERRLFYVAMTRARHQLYLLSISSKHNMIFDRSIFIKEVHKILNPNPQFQSNESTKRTLSGKKINDLKILPGSLVNLDDYTVGTLISHQQFGDGIITDREGEIATIQFHSSKQEKRISLKITVSNGNLTLKSS</sequence>
<dbReference type="EMBL" id="AP028127">
    <property type="protein sequence ID" value="BEH91166.1"/>
    <property type="molecule type" value="Genomic_DNA"/>
</dbReference>
<dbReference type="Gene3D" id="3.40.50.300">
    <property type="entry name" value="P-loop containing nucleotide triphosphate hydrolases"/>
    <property type="match status" value="2"/>
</dbReference>
<protein>
    <recommendedName>
        <fullName evidence="9">DNA 3'-5' helicase</fullName>
        <ecNumber evidence="9">5.6.2.4</ecNumber>
    </recommendedName>
</protein>
<keyword evidence="2 11" id="KW-0547">Nucleotide-binding</keyword>
<evidence type="ECO:0000256" key="5">
    <source>
        <dbReference type="ARBA" id="ARBA00022840"/>
    </source>
</evidence>
<dbReference type="PANTHER" id="PTHR11070">
    <property type="entry name" value="UVRD / RECB / PCRA DNA HELICASE FAMILY MEMBER"/>
    <property type="match status" value="1"/>
</dbReference>
<gene>
    <name evidence="14" type="ORF">T23_12680</name>
</gene>
<evidence type="ECO:0000256" key="1">
    <source>
        <dbReference type="ARBA" id="ARBA00009922"/>
    </source>
</evidence>
<dbReference type="PANTHER" id="PTHR11070:SF2">
    <property type="entry name" value="ATP-DEPENDENT DNA HELICASE SRS2"/>
    <property type="match status" value="1"/>
</dbReference>
<evidence type="ECO:0000256" key="11">
    <source>
        <dbReference type="PROSITE-ProRule" id="PRU00560"/>
    </source>
</evidence>
<dbReference type="PROSITE" id="PS51217">
    <property type="entry name" value="UVRD_HELICASE_CTER"/>
    <property type="match status" value="1"/>
</dbReference>
<evidence type="ECO:0000256" key="9">
    <source>
        <dbReference type="ARBA" id="ARBA00034808"/>
    </source>
</evidence>
<dbReference type="CDD" id="cd18807">
    <property type="entry name" value="SF1_C_UvrD"/>
    <property type="match status" value="1"/>
</dbReference>
<dbReference type="CDD" id="cd17932">
    <property type="entry name" value="DEXQc_UvrD"/>
    <property type="match status" value="1"/>
</dbReference>
<accession>A0ABM8INS4</accession>